<dbReference type="PANTHER" id="PTHR13353">
    <property type="entry name" value="TRANSMEMBRANE PROTEIN 19"/>
    <property type="match status" value="1"/>
</dbReference>
<dbReference type="Proteomes" id="UP000320762">
    <property type="component" value="Unassembled WGS sequence"/>
</dbReference>
<name>A0A550CPD3_9AGAR</name>
<evidence type="ECO:0000256" key="3">
    <source>
        <dbReference type="ARBA" id="ARBA00022692"/>
    </source>
</evidence>
<dbReference type="OrthoDB" id="30881at2759"/>
<comment type="similarity">
    <text evidence="2">Belongs to the TMEM19 family.</text>
</comment>
<accession>A0A550CPD3</accession>
<evidence type="ECO:0000256" key="4">
    <source>
        <dbReference type="ARBA" id="ARBA00022989"/>
    </source>
</evidence>
<proteinExistence type="inferred from homology"/>
<organism evidence="7 8">
    <name type="scientific">Schizophyllum amplum</name>
    <dbReference type="NCBI Taxonomy" id="97359"/>
    <lineage>
        <taxon>Eukaryota</taxon>
        <taxon>Fungi</taxon>
        <taxon>Dikarya</taxon>
        <taxon>Basidiomycota</taxon>
        <taxon>Agaricomycotina</taxon>
        <taxon>Agaricomycetes</taxon>
        <taxon>Agaricomycetidae</taxon>
        <taxon>Agaricales</taxon>
        <taxon>Schizophyllaceae</taxon>
        <taxon>Schizophyllum</taxon>
    </lineage>
</organism>
<evidence type="ECO:0000256" key="5">
    <source>
        <dbReference type="ARBA" id="ARBA00023136"/>
    </source>
</evidence>
<dbReference type="GO" id="GO:0016020">
    <property type="term" value="C:membrane"/>
    <property type="evidence" value="ECO:0007669"/>
    <property type="project" value="UniProtKB-SubCell"/>
</dbReference>
<dbReference type="InterPro" id="IPR002794">
    <property type="entry name" value="DUF92_TMEM19"/>
</dbReference>
<dbReference type="STRING" id="97359.A0A550CPD3"/>
<protein>
    <submittedName>
        <fullName evidence="7">Integral membrane protein DUF92-domain-containing protein</fullName>
    </submittedName>
</protein>
<keyword evidence="5 6" id="KW-0472">Membrane</keyword>
<evidence type="ECO:0000313" key="8">
    <source>
        <dbReference type="Proteomes" id="UP000320762"/>
    </source>
</evidence>
<evidence type="ECO:0000256" key="2">
    <source>
        <dbReference type="ARBA" id="ARBA00009012"/>
    </source>
</evidence>
<dbReference type="PANTHER" id="PTHR13353:SF5">
    <property type="entry name" value="TRANSMEMBRANE PROTEIN 19"/>
    <property type="match status" value="1"/>
</dbReference>
<dbReference type="AlphaFoldDB" id="A0A550CPD3"/>
<gene>
    <name evidence="7" type="ORF">BD626DRAFT_483316</name>
</gene>
<feature type="transmembrane region" description="Helical" evidence="6">
    <location>
        <begin position="95"/>
        <end position="117"/>
    </location>
</feature>
<sequence>MPTLELGPLALASLLAGHGLRKKSLSPSGAGAAFVVGYIMLGGGAWIFGVSLISFYLLGSRATKFGKARKAQLEDEYHVGGYGYRSGWQVLSNSFAALVAALIWNAAFAPASLPAWIAGDSAPDAPVYDGQWCPIDSSIAEGWSRRLLFVVLGHFACCLGDTLASELGILSQGRPILITTLQPVPPGTNGGVSRGGTLASIAGGATMGLVMAACLVAESPACRATALPLFAQLTAVGALCGGGGSLLDSLLGATIQETRYSEERKLVSDRGAHLVGLNLLSNNQVNVVSSIVTAVVAGWLAV</sequence>
<comment type="caution">
    <text evidence="7">The sequence shown here is derived from an EMBL/GenBank/DDBJ whole genome shotgun (WGS) entry which is preliminary data.</text>
</comment>
<feature type="transmembrane region" description="Helical" evidence="6">
    <location>
        <begin position="31"/>
        <end position="59"/>
    </location>
</feature>
<keyword evidence="4 6" id="KW-1133">Transmembrane helix</keyword>
<dbReference type="EMBL" id="VDMD01000003">
    <property type="protein sequence ID" value="TRM66637.1"/>
    <property type="molecule type" value="Genomic_DNA"/>
</dbReference>
<reference evidence="7 8" key="1">
    <citation type="journal article" date="2019" name="New Phytol.">
        <title>Comparative genomics reveals unique wood-decay strategies and fruiting body development in the Schizophyllaceae.</title>
        <authorList>
            <person name="Almasi E."/>
            <person name="Sahu N."/>
            <person name="Krizsan K."/>
            <person name="Balint B."/>
            <person name="Kovacs G.M."/>
            <person name="Kiss B."/>
            <person name="Cseklye J."/>
            <person name="Drula E."/>
            <person name="Henrissat B."/>
            <person name="Nagy I."/>
            <person name="Chovatia M."/>
            <person name="Adam C."/>
            <person name="LaButti K."/>
            <person name="Lipzen A."/>
            <person name="Riley R."/>
            <person name="Grigoriev I.V."/>
            <person name="Nagy L.G."/>
        </authorList>
    </citation>
    <scope>NUCLEOTIDE SEQUENCE [LARGE SCALE GENOMIC DNA]</scope>
    <source>
        <strain evidence="7 8">NL-1724</strain>
    </source>
</reference>
<comment type="subcellular location">
    <subcellularLocation>
        <location evidence="1">Membrane</location>
        <topology evidence="1">Multi-pass membrane protein</topology>
    </subcellularLocation>
</comment>
<dbReference type="Pfam" id="PF01940">
    <property type="entry name" value="DUF92"/>
    <property type="match status" value="1"/>
</dbReference>
<keyword evidence="8" id="KW-1185">Reference proteome</keyword>
<keyword evidence="3 6" id="KW-0812">Transmembrane</keyword>
<evidence type="ECO:0000256" key="6">
    <source>
        <dbReference type="SAM" id="Phobius"/>
    </source>
</evidence>
<evidence type="ECO:0000256" key="1">
    <source>
        <dbReference type="ARBA" id="ARBA00004141"/>
    </source>
</evidence>
<evidence type="ECO:0000313" key="7">
    <source>
        <dbReference type="EMBL" id="TRM66637.1"/>
    </source>
</evidence>